<dbReference type="CDD" id="cd00799">
    <property type="entry name" value="INT_Cre_C"/>
    <property type="match status" value="1"/>
</dbReference>
<dbReference type="SUPFAM" id="SSF47823">
    <property type="entry name" value="lambda integrase-like, N-terminal domain"/>
    <property type="match status" value="1"/>
</dbReference>
<dbReference type="InterPro" id="IPR010998">
    <property type="entry name" value="Integrase_recombinase_N"/>
</dbReference>
<dbReference type="EMBL" id="UAUF01000010">
    <property type="protein sequence ID" value="SPZ05272.1"/>
    <property type="molecule type" value="Genomic_DNA"/>
</dbReference>
<dbReference type="RefSeq" id="WP_112297710.1">
    <property type="nucleotide sequence ID" value="NZ_DALZQD010000025.1"/>
</dbReference>
<reference evidence="8 9" key="1">
    <citation type="submission" date="2018-06" db="EMBL/GenBank/DDBJ databases">
        <authorList>
            <consortium name="Pathogen Informatics"/>
            <person name="Doyle S."/>
        </authorList>
    </citation>
    <scope>NUCLEOTIDE SEQUENCE [LARGE SCALE GENOMIC DNA]</scope>
    <source>
        <strain evidence="8 9">NCTC11842</strain>
    </source>
</reference>
<dbReference type="InterPro" id="IPR002104">
    <property type="entry name" value="Integrase_catalytic"/>
</dbReference>
<evidence type="ECO:0000256" key="2">
    <source>
        <dbReference type="ARBA" id="ARBA00023125"/>
    </source>
</evidence>
<dbReference type="SUPFAM" id="SSF56349">
    <property type="entry name" value="DNA breaking-rejoining enzymes"/>
    <property type="match status" value="1"/>
</dbReference>
<feature type="domain" description="Tyr recombinase" evidence="6">
    <location>
        <begin position="111"/>
        <end position="308"/>
    </location>
</feature>
<dbReference type="GO" id="GO:0015074">
    <property type="term" value="P:DNA integration"/>
    <property type="evidence" value="ECO:0007669"/>
    <property type="project" value="UniProtKB-KW"/>
</dbReference>
<protein>
    <submittedName>
        <fullName evidence="8">Tn4652, cointegrate resolution protein S</fullName>
    </submittedName>
</protein>
<feature type="region of interest" description="Disordered" evidence="5">
    <location>
        <begin position="314"/>
        <end position="334"/>
    </location>
</feature>
<dbReference type="InterPro" id="IPR011010">
    <property type="entry name" value="DNA_brk_join_enz"/>
</dbReference>
<evidence type="ECO:0000256" key="4">
    <source>
        <dbReference type="PROSITE-ProRule" id="PRU01248"/>
    </source>
</evidence>
<keyword evidence="3" id="KW-0233">DNA recombination</keyword>
<dbReference type="InterPro" id="IPR044068">
    <property type="entry name" value="CB"/>
</dbReference>
<keyword evidence="2 4" id="KW-0238">DNA-binding</keyword>
<dbReference type="PANTHER" id="PTHR34605">
    <property type="entry name" value="PHAGE_INTEGRASE DOMAIN-CONTAINING PROTEIN"/>
    <property type="match status" value="1"/>
</dbReference>
<dbReference type="Gene3D" id="1.10.443.10">
    <property type="entry name" value="Intergrase catalytic core"/>
    <property type="match status" value="1"/>
</dbReference>
<dbReference type="PANTHER" id="PTHR34605:SF3">
    <property type="entry name" value="P CELL-TYPE AGGLUTINATION PROTEIN MAP4-LIKE-RELATED"/>
    <property type="match status" value="1"/>
</dbReference>
<evidence type="ECO:0000256" key="1">
    <source>
        <dbReference type="ARBA" id="ARBA00022908"/>
    </source>
</evidence>
<organism evidence="8 9">
    <name type="scientific">Pseudomonas luteola</name>
    <dbReference type="NCBI Taxonomy" id="47886"/>
    <lineage>
        <taxon>Bacteria</taxon>
        <taxon>Pseudomonadati</taxon>
        <taxon>Pseudomonadota</taxon>
        <taxon>Gammaproteobacteria</taxon>
        <taxon>Pseudomonadales</taxon>
        <taxon>Pseudomonadaceae</taxon>
        <taxon>Pseudomonas</taxon>
    </lineage>
</organism>
<feature type="domain" description="Core-binding (CB)" evidence="7">
    <location>
        <begin position="1"/>
        <end position="73"/>
    </location>
</feature>
<evidence type="ECO:0000256" key="5">
    <source>
        <dbReference type="SAM" id="MobiDB-lite"/>
    </source>
</evidence>
<name>A0A2X2C9P5_PSELU</name>
<dbReference type="Gene3D" id="1.10.150.130">
    <property type="match status" value="1"/>
</dbReference>
<proteinExistence type="predicted"/>
<dbReference type="Pfam" id="PF00589">
    <property type="entry name" value="Phage_integrase"/>
    <property type="match status" value="1"/>
</dbReference>
<accession>A0A2X2C9P5</accession>
<gene>
    <name evidence="8" type="ORF">NCTC11842_01692</name>
</gene>
<evidence type="ECO:0000256" key="3">
    <source>
        <dbReference type="ARBA" id="ARBA00023172"/>
    </source>
</evidence>
<dbReference type="GO" id="GO:0006310">
    <property type="term" value="P:DNA recombination"/>
    <property type="evidence" value="ECO:0007669"/>
    <property type="project" value="UniProtKB-KW"/>
</dbReference>
<dbReference type="GO" id="GO:0003677">
    <property type="term" value="F:DNA binding"/>
    <property type="evidence" value="ECO:0007669"/>
    <property type="project" value="UniProtKB-UniRule"/>
</dbReference>
<dbReference type="Proteomes" id="UP000250443">
    <property type="component" value="Unassembled WGS sequence"/>
</dbReference>
<evidence type="ECO:0000313" key="9">
    <source>
        <dbReference type="Proteomes" id="UP000250443"/>
    </source>
</evidence>
<sequence>MKDVGHYLEAGTRENTRRSYQSAIEHFEVTWGGFLPATSDSIVRYLVDYADSLSLSTLKQRLAALAQWHITQGFPDPTKTPTVRQVLKGIRTLHPAQAKQAVPLQLKHLEQAVQWLEKEAARAQRDGCLAKLLRSRRDAALLLIGFWRGFRSDELCRLQVEHIQAEAGAGMSLFLPQSKGDRDNLGTTHYAPALKSLCPVQAYLDWISVAGIARGAVFRRLDRWGHLSEDDLHPGSLISLLRQILQRAGIPAELYTSHSLRRGFATWATANGWDLKALMTYVGWKDIKSAMRYIDPAISFGGLAAKPGLDCNPNIPRQLPTSHSHRRGGSVLES</sequence>
<evidence type="ECO:0000259" key="7">
    <source>
        <dbReference type="PROSITE" id="PS51900"/>
    </source>
</evidence>
<dbReference type="InterPro" id="IPR013762">
    <property type="entry name" value="Integrase-like_cat_sf"/>
</dbReference>
<dbReference type="InterPro" id="IPR052925">
    <property type="entry name" value="Phage_Integrase-like_Recomb"/>
</dbReference>
<evidence type="ECO:0000313" key="8">
    <source>
        <dbReference type="EMBL" id="SPZ05272.1"/>
    </source>
</evidence>
<evidence type="ECO:0000259" key="6">
    <source>
        <dbReference type="PROSITE" id="PS51898"/>
    </source>
</evidence>
<keyword evidence="1" id="KW-0229">DNA integration</keyword>
<dbReference type="PROSITE" id="PS51900">
    <property type="entry name" value="CB"/>
    <property type="match status" value="1"/>
</dbReference>
<dbReference type="AlphaFoldDB" id="A0A2X2C9P5"/>
<dbReference type="PROSITE" id="PS51898">
    <property type="entry name" value="TYR_RECOMBINASE"/>
    <property type="match status" value="1"/>
</dbReference>